<sequence>MDHSLTVLTTHSIVTDVNSTAFTMTSLRQTRLEKILNAPHITFTHEGINMADNMGEGEPPMCEGRVQRDGKVRADLQAVPLADPEEVLFTDGCCYRHPTEGPKAAPMQWGDGQVRGFEEASTGKVTGQRIGRVG</sequence>
<comment type="caution">
    <text evidence="1">The sequence shown here is derived from an EMBL/GenBank/DDBJ whole genome shotgun (WGS) entry which is preliminary data.</text>
</comment>
<organism evidence="1 2">
    <name type="scientific">Chiloscyllium punctatum</name>
    <name type="common">Brownbanded bambooshark</name>
    <name type="synonym">Hemiscyllium punctatum</name>
    <dbReference type="NCBI Taxonomy" id="137246"/>
    <lineage>
        <taxon>Eukaryota</taxon>
        <taxon>Metazoa</taxon>
        <taxon>Chordata</taxon>
        <taxon>Craniata</taxon>
        <taxon>Vertebrata</taxon>
        <taxon>Chondrichthyes</taxon>
        <taxon>Elasmobranchii</taxon>
        <taxon>Galeomorphii</taxon>
        <taxon>Galeoidea</taxon>
        <taxon>Orectolobiformes</taxon>
        <taxon>Hemiscylliidae</taxon>
        <taxon>Chiloscyllium</taxon>
    </lineage>
</organism>
<evidence type="ECO:0008006" key="3">
    <source>
        <dbReference type="Google" id="ProtNLM"/>
    </source>
</evidence>
<name>A0A401TCH2_CHIPU</name>
<gene>
    <name evidence="1" type="ORF">chiPu_0024192</name>
</gene>
<dbReference type="AlphaFoldDB" id="A0A401TCH2"/>
<reference evidence="1 2" key="1">
    <citation type="journal article" date="2018" name="Nat. Ecol. Evol.">
        <title>Shark genomes provide insights into elasmobranch evolution and the origin of vertebrates.</title>
        <authorList>
            <person name="Hara Y"/>
            <person name="Yamaguchi K"/>
            <person name="Onimaru K"/>
            <person name="Kadota M"/>
            <person name="Koyanagi M"/>
            <person name="Keeley SD"/>
            <person name="Tatsumi K"/>
            <person name="Tanaka K"/>
            <person name="Motone F"/>
            <person name="Kageyama Y"/>
            <person name="Nozu R"/>
            <person name="Adachi N"/>
            <person name="Nishimura O"/>
            <person name="Nakagawa R"/>
            <person name="Tanegashima C"/>
            <person name="Kiyatake I"/>
            <person name="Matsumoto R"/>
            <person name="Murakumo K"/>
            <person name="Nishida K"/>
            <person name="Terakita A"/>
            <person name="Kuratani S"/>
            <person name="Sato K"/>
            <person name="Hyodo S Kuraku.S."/>
        </authorList>
    </citation>
    <scope>NUCLEOTIDE SEQUENCE [LARGE SCALE GENOMIC DNA]</scope>
</reference>
<dbReference type="STRING" id="137246.A0A401TCH2"/>
<protein>
    <recommendedName>
        <fullName evidence="3">RNase H type-1 domain-containing protein</fullName>
    </recommendedName>
</protein>
<dbReference type="EMBL" id="BEZZ01034566">
    <property type="protein sequence ID" value="GCC40360.1"/>
    <property type="molecule type" value="Genomic_DNA"/>
</dbReference>
<proteinExistence type="predicted"/>
<dbReference type="Proteomes" id="UP000287033">
    <property type="component" value="Unassembled WGS sequence"/>
</dbReference>
<accession>A0A401TCH2</accession>
<evidence type="ECO:0000313" key="1">
    <source>
        <dbReference type="EMBL" id="GCC40360.1"/>
    </source>
</evidence>
<keyword evidence="2" id="KW-1185">Reference proteome</keyword>
<evidence type="ECO:0000313" key="2">
    <source>
        <dbReference type="Proteomes" id="UP000287033"/>
    </source>
</evidence>